<gene>
    <name evidence="2" type="ORF">XENOCAPTIV_014090</name>
</gene>
<evidence type="ECO:0000313" key="3">
    <source>
        <dbReference type="Proteomes" id="UP001434883"/>
    </source>
</evidence>
<comment type="caution">
    <text evidence="2">The sequence shown here is derived from an EMBL/GenBank/DDBJ whole genome shotgun (WGS) entry which is preliminary data.</text>
</comment>
<proteinExistence type="predicted"/>
<protein>
    <submittedName>
        <fullName evidence="2">Uncharacterized protein</fullName>
    </submittedName>
</protein>
<keyword evidence="1" id="KW-0812">Transmembrane</keyword>
<sequence length="186" mass="20251">MVHGVEIGVHWGVGTVWSWGGSGWLACLDWVDPSFIYLSIFFPFLGLVLSGLGAAGPSLDMWLGWSSCSQGGWSPLWGINTWTWEYRVHRGVRVSVHSCISLRWVCGCECFMCTHKGECNCDSVCFSVRLGLGLPLLLDHPRCRGLGASRLTPDGCLAGPGPPGSVGPLLGPWLDLLWHSRLPKDS</sequence>
<reference evidence="2 3" key="1">
    <citation type="submission" date="2021-06" db="EMBL/GenBank/DDBJ databases">
        <authorList>
            <person name="Palmer J.M."/>
        </authorList>
    </citation>
    <scope>NUCLEOTIDE SEQUENCE [LARGE SCALE GENOMIC DNA]</scope>
    <source>
        <strain evidence="2 3">XC_2019</strain>
        <tissue evidence="2">Muscle</tissue>
    </source>
</reference>
<evidence type="ECO:0000313" key="2">
    <source>
        <dbReference type="EMBL" id="MEQ2190420.1"/>
    </source>
</evidence>
<evidence type="ECO:0000256" key="1">
    <source>
        <dbReference type="SAM" id="Phobius"/>
    </source>
</evidence>
<dbReference type="EMBL" id="JAHRIN010000028">
    <property type="protein sequence ID" value="MEQ2190420.1"/>
    <property type="molecule type" value="Genomic_DNA"/>
</dbReference>
<organism evidence="2 3">
    <name type="scientific">Xenoophorus captivus</name>
    <dbReference type="NCBI Taxonomy" id="1517983"/>
    <lineage>
        <taxon>Eukaryota</taxon>
        <taxon>Metazoa</taxon>
        <taxon>Chordata</taxon>
        <taxon>Craniata</taxon>
        <taxon>Vertebrata</taxon>
        <taxon>Euteleostomi</taxon>
        <taxon>Actinopterygii</taxon>
        <taxon>Neopterygii</taxon>
        <taxon>Teleostei</taxon>
        <taxon>Neoteleostei</taxon>
        <taxon>Acanthomorphata</taxon>
        <taxon>Ovalentaria</taxon>
        <taxon>Atherinomorphae</taxon>
        <taxon>Cyprinodontiformes</taxon>
        <taxon>Goodeidae</taxon>
        <taxon>Xenoophorus</taxon>
    </lineage>
</organism>
<name>A0ABV0Q3S3_9TELE</name>
<dbReference type="Proteomes" id="UP001434883">
    <property type="component" value="Unassembled WGS sequence"/>
</dbReference>
<feature type="transmembrane region" description="Helical" evidence="1">
    <location>
        <begin position="35"/>
        <end position="55"/>
    </location>
</feature>
<keyword evidence="3" id="KW-1185">Reference proteome</keyword>
<accession>A0ABV0Q3S3</accession>
<keyword evidence="1" id="KW-0472">Membrane</keyword>
<keyword evidence="1" id="KW-1133">Transmembrane helix</keyword>